<reference evidence="3" key="2">
    <citation type="submission" date="2010-05" db="EMBL/GenBank/DDBJ databases">
        <title>The genome sequence of Magnaporthe poae strain ATCC 64411.</title>
        <authorList>
            <person name="Ma L.-J."/>
            <person name="Dead R."/>
            <person name="Young S."/>
            <person name="Zeng Q."/>
            <person name="Koehrsen M."/>
            <person name="Alvarado L."/>
            <person name="Berlin A."/>
            <person name="Chapman S.B."/>
            <person name="Chen Z."/>
            <person name="Freedman E."/>
            <person name="Gellesch M."/>
            <person name="Goldberg J."/>
            <person name="Griggs A."/>
            <person name="Gujja S."/>
            <person name="Heilman E.R."/>
            <person name="Heiman D."/>
            <person name="Hepburn T."/>
            <person name="Howarth C."/>
            <person name="Jen D."/>
            <person name="Larson L."/>
            <person name="Mehta T."/>
            <person name="Neiman D."/>
            <person name="Pearson M."/>
            <person name="Roberts A."/>
            <person name="Saif S."/>
            <person name="Shea T."/>
            <person name="Shenoy N."/>
            <person name="Sisk P."/>
            <person name="Stolte C."/>
            <person name="Sykes S."/>
            <person name="Walk T."/>
            <person name="White J."/>
            <person name="Yandava C."/>
            <person name="Haas B."/>
            <person name="Nusbaum C."/>
            <person name="Birren B."/>
        </authorList>
    </citation>
    <scope>NUCLEOTIDE SEQUENCE [LARGE SCALE GENOMIC DNA]</scope>
    <source>
        <strain evidence="3">ATCC 64411 / 73-15</strain>
    </source>
</reference>
<reference evidence="1" key="1">
    <citation type="submission" date="2010-05" db="EMBL/GenBank/DDBJ databases">
        <title>The Genome Sequence of Magnaporthe poae strain ATCC 64411.</title>
        <authorList>
            <consortium name="The Broad Institute Genome Sequencing Platform"/>
            <consortium name="Broad Institute Genome Sequencing Center for Infectious Disease"/>
            <person name="Ma L.-J."/>
            <person name="Dead R."/>
            <person name="Young S."/>
            <person name="Zeng Q."/>
            <person name="Koehrsen M."/>
            <person name="Alvarado L."/>
            <person name="Berlin A."/>
            <person name="Chapman S.B."/>
            <person name="Chen Z."/>
            <person name="Freedman E."/>
            <person name="Gellesch M."/>
            <person name="Goldberg J."/>
            <person name="Griggs A."/>
            <person name="Gujja S."/>
            <person name="Heilman E.R."/>
            <person name="Heiman D."/>
            <person name="Hepburn T."/>
            <person name="Howarth C."/>
            <person name="Jen D."/>
            <person name="Larson L."/>
            <person name="Mehta T."/>
            <person name="Neiman D."/>
            <person name="Pearson M."/>
            <person name="Roberts A."/>
            <person name="Saif S."/>
            <person name="Shea T."/>
            <person name="Shenoy N."/>
            <person name="Sisk P."/>
            <person name="Stolte C."/>
            <person name="Sykes S."/>
            <person name="Walk T."/>
            <person name="White J."/>
            <person name="Yandava C."/>
            <person name="Haas B."/>
            <person name="Nusbaum C."/>
            <person name="Birren B."/>
        </authorList>
    </citation>
    <scope>NUCLEOTIDE SEQUENCE</scope>
    <source>
        <strain evidence="1">ATCC 64411</strain>
    </source>
</reference>
<sequence>MSRALDKDVAASLQTSDEAEALAAFTAISGALTRSCQEGTGGSNSDSGLLEIELLGRSHPTPSGCHVLQDGNAIAVPKTSLVRAFIVARMRLMAWQQQQDAAADDTDILAATAVQLLMDPEHLTAANTRKRALTLRRAEDWTREFGICDVAAIPDP</sequence>
<name>A0A0C4E7U6_MAGP6</name>
<evidence type="ECO:0000313" key="2">
    <source>
        <dbReference type="EnsemblFungi" id="MAPG_08621T0"/>
    </source>
</evidence>
<organism evidence="2 3">
    <name type="scientific">Magnaporthiopsis poae (strain ATCC 64411 / 73-15)</name>
    <name type="common">Kentucky bluegrass fungus</name>
    <name type="synonym">Magnaporthe poae</name>
    <dbReference type="NCBI Taxonomy" id="644358"/>
    <lineage>
        <taxon>Eukaryota</taxon>
        <taxon>Fungi</taxon>
        <taxon>Dikarya</taxon>
        <taxon>Ascomycota</taxon>
        <taxon>Pezizomycotina</taxon>
        <taxon>Sordariomycetes</taxon>
        <taxon>Sordariomycetidae</taxon>
        <taxon>Magnaporthales</taxon>
        <taxon>Magnaporthaceae</taxon>
        <taxon>Magnaporthiopsis</taxon>
    </lineage>
</organism>
<evidence type="ECO:0000313" key="1">
    <source>
        <dbReference type="EMBL" id="KLU89650.1"/>
    </source>
</evidence>
<dbReference type="VEuPathDB" id="FungiDB:MAPG_08621"/>
<dbReference type="EMBL" id="GL876973">
    <property type="protein sequence ID" value="KLU89650.1"/>
    <property type="molecule type" value="Genomic_DNA"/>
</dbReference>
<gene>
    <name evidence="1" type="ORF">MAPG_08621</name>
</gene>
<dbReference type="eggNOG" id="ENOG502S6DV">
    <property type="taxonomic scope" value="Eukaryota"/>
</dbReference>
<dbReference type="Proteomes" id="UP000011715">
    <property type="component" value="Unassembled WGS sequence"/>
</dbReference>
<dbReference type="EMBL" id="ADBL01002082">
    <property type="status" value="NOT_ANNOTATED_CDS"/>
    <property type="molecule type" value="Genomic_DNA"/>
</dbReference>
<proteinExistence type="predicted"/>
<dbReference type="OrthoDB" id="5358702at2759"/>
<dbReference type="EnsemblFungi" id="MAPG_08621T0">
    <property type="protein sequence ID" value="MAPG_08621T0"/>
    <property type="gene ID" value="MAPG_08621"/>
</dbReference>
<dbReference type="AlphaFoldDB" id="A0A0C4E7U6"/>
<keyword evidence="3" id="KW-1185">Reference proteome</keyword>
<reference evidence="1" key="3">
    <citation type="submission" date="2011-03" db="EMBL/GenBank/DDBJ databases">
        <title>Annotation of Magnaporthe poae ATCC 64411.</title>
        <authorList>
            <person name="Ma L.-J."/>
            <person name="Dead R."/>
            <person name="Young S.K."/>
            <person name="Zeng Q."/>
            <person name="Gargeya S."/>
            <person name="Fitzgerald M."/>
            <person name="Haas B."/>
            <person name="Abouelleil A."/>
            <person name="Alvarado L."/>
            <person name="Arachchi H.M."/>
            <person name="Berlin A."/>
            <person name="Brown A."/>
            <person name="Chapman S.B."/>
            <person name="Chen Z."/>
            <person name="Dunbar C."/>
            <person name="Freedman E."/>
            <person name="Gearin G."/>
            <person name="Gellesch M."/>
            <person name="Goldberg J."/>
            <person name="Griggs A."/>
            <person name="Gujja S."/>
            <person name="Heiman D."/>
            <person name="Howarth C."/>
            <person name="Larson L."/>
            <person name="Lui A."/>
            <person name="MacDonald P.J.P."/>
            <person name="Mehta T."/>
            <person name="Montmayeur A."/>
            <person name="Murphy C."/>
            <person name="Neiman D."/>
            <person name="Pearson M."/>
            <person name="Priest M."/>
            <person name="Roberts A."/>
            <person name="Saif S."/>
            <person name="Shea T."/>
            <person name="Shenoy N."/>
            <person name="Sisk P."/>
            <person name="Stolte C."/>
            <person name="Sykes S."/>
            <person name="Yandava C."/>
            <person name="Wortman J."/>
            <person name="Nusbaum C."/>
            <person name="Birren B."/>
        </authorList>
    </citation>
    <scope>NUCLEOTIDE SEQUENCE</scope>
    <source>
        <strain evidence="1">ATCC 64411</strain>
    </source>
</reference>
<evidence type="ECO:0000313" key="3">
    <source>
        <dbReference type="Proteomes" id="UP000011715"/>
    </source>
</evidence>
<reference evidence="2" key="5">
    <citation type="submission" date="2015-06" db="UniProtKB">
        <authorList>
            <consortium name="EnsemblFungi"/>
        </authorList>
    </citation>
    <scope>IDENTIFICATION</scope>
    <source>
        <strain evidence="2">ATCC 64411</strain>
    </source>
</reference>
<reference evidence="2" key="4">
    <citation type="journal article" date="2015" name="G3 (Bethesda)">
        <title>Genome sequences of three phytopathogenic species of the Magnaporthaceae family of fungi.</title>
        <authorList>
            <person name="Okagaki L.H."/>
            <person name="Nunes C.C."/>
            <person name="Sailsbery J."/>
            <person name="Clay B."/>
            <person name="Brown D."/>
            <person name="John T."/>
            <person name="Oh Y."/>
            <person name="Young N."/>
            <person name="Fitzgerald M."/>
            <person name="Haas B.J."/>
            <person name="Zeng Q."/>
            <person name="Young S."/>
            <person name="Adiconis X."/>
            <person name="Fan L."/>
            <person name="Levin J.Z."/>
            <person name="Mitchell T.K."/>
            <person name="Okubara P.A."/>
            <person name="Farman M.L."/>
            <person name="Kohn L.M."/>
            <person name="Birren B."/>
            <person name="Ma L.-J."/>
            <person name="Dean R.A."/>
        </authorList>
    </citation>
    <scope>NUCLEOTIDE SEQUENCE</scope>
    <source>
        <strain evidence="2">ATCC 64411 / 73-15</strain>
    </source>
</reference>
<dbReference type="EMBL" id="ADBL01002081">
    <property type="status" value="NOT_ANNOTATED_CDS"/>
    <property type="molecule type" value="Genomic_DNA"/>
</dbReference>
<accession>A0A0C4E7U6</accession>
<protein>
    <submittedName>
        <fullName evidence="1 2">Uncharacterized protein</fullName>
    </submittedName>
</protein>
<dbReference type="SUPFAM" id="SSF48439">
    <property type="entry name" value="Protein prenylyltransferase"/>
    <property type="match status" value="1"/>
</dbReference>